<dbReference type="GeneTree" id="ENSGT00940000159126"/>
<dbReference type="InterPro" id="IPR003439">
    <property type="entry name" value="ABC_transporter-like_ATP-bd"/>
</dbReference>
<dbReference type="InterPro" id="IPR011527">
    <property type="entry name" value="ABC1_TM_dom"/>
</dbReference>
<dbReference type="Proteomes" id="UP000694388">
    <property type="component" value="Unplaced"/>
</dbReference>
<feature type="domain" description="ABC transporter" evidence="19">
    <location>
        <begin position="305"/>
        <end position="542"/>
    </location>
</feature>
<dbReference type="Pfam" id="PF00005">
    <property type="entry name" value="ABC_tran"/>
    <property type="match status" value="1"/>
</dbReference>
<keyword evidence="6" id="KW-0547">Nucleotide-binding</keyword>
<evidence type="ECO:0000256" key="16">
    <source>
        <dbReference type="ARBA" id="ARBA00041416"/>
    </source>
</evidence>
<feature type="domain" description="ABC transmembrane type-1" evidence="20">
    <location>
        <begin position="1"/>
        <end position="270"/>
    </location>
</feature>
<keyword evidence="7" id="KW-0999">Mitochondrion inner membrane</keyword>
<dbReference type="InterPro" id="IPR039421">
    <property type="entry name" value="Type_1_exporter"/>
</dbReference>
<keyword evidence="4" id="KW-0633">Potassium transport</keyword>
<dbReference type="Gene3D" id="3.40.50.300">
    <property type="entry name" value="P-loop containing nucleotide triphosphate hydrolases"/>
    <property type="match status" value="1"/>
</dbReference>
<comment type="subcellular location">
    <subcellularLocation>
        <location evidence="1">Mitochondrion inner membrane</location>
        <topology evidence="1">Multi-pass membrane protein</topology>
    </subcellularLocation>
</comment>
<dbReference type="CDD" id="cd18574">
    <property type="entry name" value="ABC_6TM_ABCB8_like"/>
    <property type="match status" value="1"/>
</dbReference>
<evidence type="ECO:0000256" key="9">
    <source>
        <dbReference type="ARBA" id="ARBA00022946"/>
    </source>
</evidence>
<evidence type="ECO:0000256" key="15">
    <source>
        <dbReference type="ARBA" id="ARBA00040439"/>
    </source>
</evidence>
<keyword evidence="14 18" id="KW-0472">Membrane</keyword>
<name>A0A8C4Q705_EPTBU</name>
<protein>
    <recommendedName>
        <fullName evidence="15">Mitochondrial potassium channel ATP-binding subunit</fullName>
    </recommendedName>
    <alternativeName>
        <fullName evidence="17">ATP-binding cassette sub-family B member 8, mitochondrial</fullName>
    </alternativeName>
    <alternativeName>
        <fullName evidence="16">Mitochondrial sulfonylurea-receptor</fullName>
    </alternativeName>
</protein>
<keyword evidence="13" id="KW-0496">Mitochondrion</keyword>
<keyword evidence="9" id="KW-0809">Transit peptide</keyword>
<reference evidence="21" key="1">
    <citation type="submission" date="2025-08" db="UniProtKB">
        <authorList>
            <consortium name="Ensembl"/>
        </authorList>
    </citation>
    <scope>IDENTIFICATION</scope>
</reference>
<dbReference type="InterPro" id="IPR027417">
    <property type="entry name" value="P-loop_NTPase"/>
</dbReference>
<dbReference type="GO" id="GO:0005524">
    <property type="term" value="F:ATP binding"/>
    <property type="evidence" value="ECO:0007669"/>
    <property type="project" value="UniProtKB-KW"/>
</dbReference>
<dbReference type="PANTHER" id="PTHR43394">
    <property type="entry name" value="ATP-DEPENDENT PERMEASE MDL1, MITOCHONDRIAL"/>
    <property type="match status" value="1"/>
</dbReference>
<evidence type="ECO:0000256" key="13">
    <source>
        <dbReference type="ARBA" id="ARBA00023128"/>
    </source>
</evidence>
<feature type="transmembrane region" description="Helical" evidence="18">
    <location>
        <begin position="129"/>
        <end position="149"/>
    </location>
</feature>
<dbReference type="GO" id="GO:0005743">
    <property type="term" value="C:mitochondrial inner membrane"/>
    <property type="evidence" value="ECO:0007669"/>
    <property type="project" value="UniProtKB-SubCell"/>
</dbReference>
<dbReference type="GO" id="GO:0016887">
    <property type="term" value="F:ATP hydrolysis activity"/>
    <property type="evidence" value="ECO:0007669"/>
    <property type="project" value="InterPro"/>
</dbReference>
<evidence type="ECO:0000313" key="21">
    <source>
        <dbReference type="Ensembl" id="ENSEBUP00000010978.1"/>
    </source>
</evidence>
<dbReference type="Ensembl" id="ENSEBUT00000011537.1">
    <property type="protein sequence ID" value="ENSEBUP00000010978.1"/>
    <property type="gene ID" value="ENSEBUG00000007001.1"/>
</dbReference>
<dbReference type="AlphaFoldDB" id="A0A8C4Q705"/>
<evidence type="ECO:0000256" key="11">
    <source>
        <dbReference type="ARBA" id="ARBA00022989"/>
    </source>
</evidence>
<dbReference type="PANTHER" id="PTHR43394:SF17">
    <property type="entry name" value="MITOCHONDRIAL POTASSIUM CHANNEL ATP-BINDING SUBUNIT"/>
    <property type="match status" value="1"/>
</dbReference>
<sequence>MLGDLVNIVSRFVHHSPIDYLVEMGRPTLCLLAIYGSQGLLTIGYIMLLSQVGERVAASMRKSLFDALIRQDIAFFDATRTGHLVSRLTADVQEFKSSFKLVISQGLRSATQIVGCITSLYVISPKLTAAMITVMTALVSSGALIGSFLRDLSRQSQQQIARATGVADESLMNVRTVRAFAMENVESESYACEVNKACRINEKLGTGIAIFQGLSNVVLNCIVLGTIFAGGSLIVHEELSAGDLMSFLVASQTVQRSMANLSVLFGQVVRGLSAGSRVFEFMDLTPTIPVQGGIKIPFHSLLGHVQFHNVSFSYPTRPSDVVLQDLNLTLPPCRVVALVGLSGGGKSTVAALLERFYNPTQGVITLDGKDLRTLDPAWLRSSVISLIDQEPMLFSTTIIENIRFGKPGATDQEVCAVAKVANADDFIRGFPDGYQTIVGERGIALSGGQKQRLAIARALLKDPTILIMDEATSALDAQAEKAVQTALDQAARGRTVLLIAHRLSTIVNADIIYVLVNGKIHEVGTHAELLKKQGLYAELIHWQNMQHK</sequence>
<dbReference type="PROSITE" id="PS00211">
    <property type="entry name" value="ABC_TRANSPORTER_1"/>
    <property type="match status" value="1"/>
</dbReference>
<evidence type="ECO:0000256" key="1">
    <source>
        <dbReference type="ARBA" id="ARBA00004448"/>
    </source>
</evidence>
<evidence type="ECO:0000256" key="14">
    <source>
        <dbReference type="ARBA" id="ARBA00023136"/>
    </source>
</evidence>
<evidence type="ECO:0000259" key="19">
    <source>
        <dbReference type="PROSITE" id="PS50893"/>
    </source>
</evidence>
<evidence type="ECO:0000313" key="22">
    <source>
        <dbReference type="Proteomes" id="UP000694388"/>
    </source>
</evidence>
<evidence type="ECO:0000256" key="8">
    <source>
        <dbReference type="ARBA" id="ARBA00022840"/>
    </source>
</evidence>
<evidence type="ECO:0000256" key="18">
    <source>
        <dbReference type="SAM" id="Phobius"/>
    </source>
</evidence>
<keyword evidence="10" id="KW-0630">Potassium</keyword>
<evidence type="ECO:0000256" key="10">
    <source>
        <dbReference type="ARBA" id="ARBA00022958"/>
    </source>
</evidence>
<dbReference type="InterPro" id="IPR036640">
    <property type="entry name" value="ABC1_TM_sf"/>
</dbReference>
<dbReference type="GO" id="GO:0015421">
    <property type="term" value="F:ABC-type oligopeptide transporter activity"/>
    <property type="evidence" value="ECO:0007669"/>
    <property type="project" value="TreeGrafter"/>
</dbReference>
<keyword evidence="5 18" id="KW-0812">Transmembrane</keyword>
<evidence type="ECO:0000259" key="20">
    <source>
        <dbReference type="PROSITE" id="PS50929"/>
    </source>
</evidence>
<keyword evidence="12" id="KW-0406">Ion transport</keyword>
<keyword evidence="22" id="KW-1185">Reference proteome</keyword>
<dbReference type="PROSITE" id="PS50929">
    <property type="entry name" value="ABC_TM1F"/>
    <property type="match status" value="1"/>
</dbReference>
<evidence type="ECO:0000256" key="17">
    <source>
        <dbReference type="ARBA" id="ARBA00042968"/>
    </source>
</evidence>
<feature type="transmembrane region" description="Helical" evidence="18">
    <location>
        <begin position="32"/>
        <end position="52"/>
    </location>
</feature>
<organism evidence="21 22">
    <name type="scientific">Eptatretus burgeri</name>
    <name type="common">Inshore hagfish</name>
    <dbReference type="NCBI Taxonomy" id="7764"/>
    <lineage>
        <taxon>Eukaryota</taxon>
        <taxon>Metazoa</taxon>
        <taxon>Chordata</taxon>
        <taxon>Craniata</taxon>
        <taxon>Vertebrata</taxon>
        <taxon>Cyclostomata</taxon>
        <taxon>Myxini</taxon>
        <taxon>Myxiniformes</taxon>
        <taxon>Myxinidae</taxon>
        <taxon>Eptatretinae</taxon>
        <taxon>Eptatretus</taxon>
    </lineage>
</organism>
<reference evidence="21" key="2">
    <citation type="submission" date="2025-09" db="UniProtKB">
        <authorList>
            <consortium name="Ensembl"/>
        </authorList>
    </citation>
    <scope>IDENTIFICATION</scope>
</reference>
<dbReference type="OMA" id="MTWLGER"/>
<keyword evidence="3" id="KW-0813">Transport</keyword>
<evidence type="ECO:0000256" key="3">
    <source>
        <dbReference type="ARBA" id="ARBA00022448"/>
    </source>
</evidence>
<dbReference type="CDD" id="cd03249">
    <property type="entry name" value="ABC_MTABC3_MDL1_MDL2"/>
    <property type="match status" value="1"/>
</dbReference>
<evidence type="ECO:0000256" key="5">
    <source>
        <dbReference type="ARBA" id="ARBA00022692"/>
    </source>
</evidence>
<dbReference type="GO" id="GO:0006813">
    <property type="term" value="P:potassium ion transport"/>
    <property type="evidence" value="ECO:0007669"/>
    <property type="project" value="UniProtKB-KW"/>
</dbReference>
<evidence type="ECO:0000256" key="4">
    <source>
        <dbReference type="ARBA" id="ARBA00022538"/>
    </source>
</evidence>
<keyword evidence="8" id="KW-0067">ATP-binding</keyword>
<evidence type="ECO:0000256" key="7">
    <source>
        <dbReference type="ARBA" id="ARBA00022792"/>
    </source>
</evidence>
<dbReference type="InterPro" id="IPR003593">
    <property type="entry name" value="AAA+_ATPase"/>
</dbReference>
<dbReference type="SMART" id="SM00382">
    <property type="entry name" value="AAA"/>
    <property type="match status" value="1"/>
</dbReference>
<proteinExistence type="inferred from homology"/>
<evidence type="ECO:0000256" key="12">
    <source>
        <dbReference type="ARBA" id="ARBA00023065"/>
    </source>
</evidence>
<feature type="transmembrane region" description="Helical" evidence="18">
    <location>
        <begin position="106"/>
        <end position="123"/>
    </location>
</feature>
<comment type="similarity">
    <text evidence="2">Belongs to the ABC transporter superfamily. ABCB family. Multidrug resistance exporter (TC 3.A.1.201) subfamily.</text>
</comment>
<evidence type="ECO:0000256" key="2">
    <source>
        <dbReference type="ARBA" id="ARBA00007577"/>
    </source>
</evidence>
<dbReference type="SUPFAM" id="SSF52540">
    <property type="entry name" value="P-loop containing nucleoside triphosphate hydrolases"/>
    <property type="match status" value="1"/>
</dbReference>
<accession>A0A8C4Q705</accession>
<dbReference type="SUPFAM" id="SSF90123">
    <property type="entry name" value="ABC transporter transmembrane region"/>
    <property type="match status" value="1"/>
</dbReference>
<evidence type="ECO:0000256" key="6">
    <source>
        <dbReference type="ARBA" id="ARBA00022741"/>
    </source>
</evidence>
<dbReference type="Pfam" id="PF00664">
    <property type="entry name" value="ABC_membrane"/>
    <property type="match status" value="1"/>
</dbReference>
<dbReference type="Gene3D" id="1.20.1560.10">
    <property type="entry name" value="ABC transporter type 1, transmembrane domain"/>
    <property type="match status" value="1"/>
</dbReference>
<keyword evidence="11 18" id="KW-1133">Transmembrane helix</keyword>
<dbReference type="InterPro" id="IPR017871">
    <property type="entry name" value="ABC_transporter-like_CS"/>
</dbReference>
<dbReference type="FunFam" id="3.40.50.300:FF:000403">
    <property type="entry name" value="ATP-binding cassette sub-family B member 8, mitochondrial"/>
    <property type="match status" value="1"/>
</dbReference>
<dbReference type="FunFam" id="1.20.1560.10:FF:000016">
    <property type="entry name" value="ATP-binding cassette sub-family B member 8, mitochondrial"/>
    <property type="match status" value="1"/>
</dbReference>
<dbReference type="PROSITE" id="PS50893">
    <property type="entry name" value="ABC_TRANSPORTER_2"/>
    <property type="match status" value="1"/>
</dbReference>
<dbReference type="GO" id="GO:0090374">
    <property type="term" value="P:oligopeptide export from mitochondrion"/>
    <property type="evidence" value="ECO:0007669"/>
    <property type="project" value="TreeGrafter"/>
</dbReference>